<dbReference type="InterPro" id="IPR015414">
    <property type="entry name" value="TMEM64"/>
</dbReference>
<evidence type="ECO:0000259" key="7">
    <source>
        <dbReference type="Pfam" id="PF09335"/>
    </source>
</evidence>
<feature type="transmembrane region" description="Helical" evidence="6">
    <location>
        <begin position="202"/>
        <end position="220"/>
    </location>
</feature>
<organism evidence="8 9">
    <name type="scientific">Weissella oryzae (strain DSM 25784 / JCM 18191 / LMG 30913 / SG25)</name>
    <dbReference type="NCBI Taxonomy" id="1329250"/>
    <lineage>
        <taxon>Bacteria</taxon>
        <taxon>Bacillati</taxon>
        <taxon>Bacillota</taxon>
        <taxon>Bacilli</taxon>
        <taxon>Lactobacillales</taxon>
        <taxon>Lactobacillaceae</taxon>
        <taxon>Weissella</taxon>
    </lineage>
</organism>
<proteinExistence type="inferred from homology"/>
<feature type="transmembrane region" description="Helical" evidence="6">
    <location>
        <begin position="141"/>
        <end position="161"/>
    </location>
</feature>
<evidence type="ECO:0000313" key="9">
    <source>
        <dbReference type="Proteomes" id="UP000030643"/>
    </source>
</evidence>
<evidence type="ECO:0000313" key="8">
    <source>
        <dbReference type="EMBL" id="GAK31117.1"/>
    </source>
</evidence>
<dbReference type="GO" id="GO:0005886">
    <property type="term" value="C:plasma membrane"/>
    <property type="evidence" value="ECO:0007669"/>
    <property type="project" value="UniProtKB-SubCell"/>
</dbReference>
<protein>
    <recommendedName>
        <fullName evidence="6">TVP38/TMEM64 family membrane protein</fullName>
    </recommendedName>
</protein>
<accession>A0A069CUP0</accession>
<feature type="domain" description="VTT" evidence="7">
    <location>
        <begin position="75"/>
        <end position="192"/>
    </location>
</feature>
<feature type="transmembrane region" description="Helical" evidence="6">
    <location>
        <begin position="92"/>
        <end position="112"/>
    </location>
</feature>
<dbReference type="PANTHER" id="PTHR12677:SF59">
    <property type="entry name" value="GOLGI APPARATUS MEMBRANE PROTEIN TVP38-RELATED"/>
    <property type="match status" value="1"/>
</dbReference>
<keyword evidence="3 6" id="KW-0812">Transmembrane</keyword>
<evidence type="ECO:0000256" key="3">
    <source>
        <dbReference type="ARBA" id="ARBA00022692"/>
    </source>
</evidence>
<keyword evidence="9" id="KW-1185">Reference proteome</keyword>
<comment type="similarity">
    <text evidence="6">Belongs to the TVP38/TMEM64 family.</text>
</comment>
<name>A0A069CUP0_WEIOS</name>
<dbReference type="eggNOG" id="COG0398">
    <property type="taxonomic scope" value="Bacteria"/>
</dbReference>
<feature type="transmembrane region" description="Helical" evidence="6">
    <location>
        <begin position="12"/>
        <end position="30"/>
    </location>
</feature>
<dbReference type="Proteomes" id="UP000030643">
    <property type="component" value="Unassembled WGS sequence"/>
</dbReference>
<evidence type="ECO:0000256" key="4">
    <source>
        <dbReference type="ARBA" id="ARBA00022989"/>
    </source>
</evidence>
<feature type="transmembrane region" description="Helical" evidence="6">
    <location>
        <begin position="173"/>
        <end position="190"/>
    </location>
</feature>
<keyword evidence="2 6" id="KW-1003">Cell membrane</keyword>
<dbReference type="InterPro" id="IPR032816">
    <property type="entry name" value="VTT_dom"/>
</dbReference>
<keyword evidence="5 6" id="KW-0472">Membrane</keyword>
<reference evidence="9" key="1">
    <citation type="journal article" date="2014" name="Genome Announc.">
        <title>Draft genome sequence of Weissella oryzae SG25T, isolated from fermented rice grains.</title>
        <authorList>
            <person name="Tanizawa Y."/>
            <person name="Fujisawa T."/>
            <person name="Mochizuki T."/>
            <person name="Kaminuma E."/>
            <person name="Suzuki Y."/>
            <person name="Nakamura Y."/>
            <person name="Tohno M."/>
        </authorList>
    </citation>
    <scope>NUCLEOTIDE SEQUENCE [LARGE SCALE GENOMIC DNA]</scope>
    <source>
        <strain evidence="9">DSM 25784 / JCM 18191 / LMG 30913 / SG25</strain>
    </source>
</reference>
<evidence type="ECO:0000256" key="5">
    <source>
        <dbReference type="ARBA" id="ARBA00023136"/>
    </source>
</evidence>
<dbReference type="AlphaFoldDB" id="A0A069CUP0"/>
<comment type="subcellular location">
    <subcellularLocation>
        <location evidence="1 6">Cell membrane</location>
        <topology evidence="1 6">Multi-pass membrane protein</topology>
    </subcellularLocation>
</comment>
<evidence type="ECO:0000256" key="2">
    <source>
        <dbReference type="ARBA" id="ARBA00022475"/>
    </source>
</evidence>
<evidence type="ECO:0000256" key="1">
    <source>
        <dbReference type="ARBA" id="ARBA00004651"/>
    </source>
</evidence>
<keyword evidence="4 6" id="KW-1133">Transmembrane helix</keyword>
<dbReference type="STRING" id="1329250.WOSG25_070940"/>
<feature type="transmembrane region" description="Helical" evidence="6">
    <location>
        <begin position="57"/>
        <end position="83"/>
    </location>
</feature>
<evidence type="ECO:0000256" key="6">
    <source>
        <dbReference type="RuleBase" id="RU366058"/>
    </source>
</evidence>
<dbReference type="EMBL" id="DF820490">
    <property type="protein sequence ID" value="GAK31117.1"/>
    <property type="molecule type" value="Genomic_DNA"/>
</dbReference>
<gene>
    <name evidence="8" type="ORF">WOSG25_070940</name>
</gene>
<dbReference type="Pfam" id="PF09335">
    <property type="entry name" value="VTT_dom"/>
    <property type="match status" value="1"/>
</dbReference>
<sequence>MLKYIKNEKQLHISLLLMFIIGLGLFGYYYHDIVFEIIRHGFDQHTLEIFLRQHADIGAVILLGLISLSLIVPGLPTAILLLVSGVIYGTQLALVINVVGSFLGNLLAVLVFTRLEDRTHYHQSKHFGRFIALFKKVKNPYLALMLGYIVPIIPTSLVNFYVSELPYSLKYKIRLLAVAVLPAAFFYSFGGADLVKGQWMTPLSLGGLLLLIIFITYRLIMKTKDHGNKTDHIS</sequence>
<dbReference type="PANTHER" id="PTHR12677">
    <property type="entry name" value="GOLGI APPARATUS MEMBRANE PROTEIN TVP38-RELATED"/>
    <property type="match status" value="1"/>
</dbReference>